<keyword evidence="2" id="KW-0812">Transmembrane</keyword>
<keyword evidence="2" id="KW-1133">Transmembrane helix</keyword>
<feature type="transmembrane region" description="Helical" evidence="2">
    <location>
        <begin position="88"/>
        <end position="108"/>
    </location>
</feature>
<keyword evidence="2" id="KW-0472">Membrane</keyword>
<feature type="region of interest" description="Disordered" evidence="1">
    <location>
        <begin position="1"/>
        <end position="54"/>
    </location>
</feature>
<dbReference type="EMBL" id="JBHRWO010000010">
    <property type="protein sequence ID" value="MFC3493254.1"/>
    <property type="molecule type" value="Genomic_DNA"/>
</dbReference>
<proteinExistence type="predicted"/>
<protein>
    <submittedName>
        <fullName evidence="3">Uncharacterized protein</fullName>
    </submittedName>
</protein>
<evidence type="ECO:0000313" key="3">
    <source>
        <dbReference type="EMBL" id="MFC3493254.1"/>
    </source>
</evidence>
<accession>A0ABV7PXC5</accession>
<dbReference type="RefSeq" id="WP_387975286.1">
    <property type="nucleotide sequence ID" value="NZ_JBHRWO010000010.1"/>
</dbReference>
<reference evidence="4" key="1">
    <citation type="journal article" date="2019" name="Int. J. Syst. Evol. Microbiol.">
        <title>The Global Catalogue of Microorganisms (GCM) 10K type strain sequencing project: providing services to taxonomists for standard genome sequencing and annotation.</title>
        <authorList>
            <consortium name="The Broad Institute Genomics Platform"/>
            <consortium name="The Broad Institute Genome Sequencing Center for Infectious Disease"/>
            <person name="Wu L."/>
            <person name="Ma J."/>
        </authorList>
    </citation>
    <scope>NUCLEOTIDE SEQUENCE [LARGE SCALE GENOMIC DNA]</scope>
    <source>
        <strain evidence="4">CGMCC 4.7396</strain>
    </source>
</reference>
<evidence type="ECO:0000256" key="2">
    <source>
        <dbReference type="SAM" id="Phobius"/>
    </source>
</evidence>
<organism evidence="3 4">
    <name type="scientific">Glycomyces rhizosphaerae</name>
    <dbReference type="NCBI Taxonomy" id="2054422"/>
    <lineage>
        <taxon>Bacteria</taxon>
        <taxon>Bacillati</taxon>
        <taxon>Actinomycetota</taxon>
        <taxon>Actinomycetes</taxon>
        <taxon>Glycomycetales</taxon>
        <taxon>Glycomycetaceae</taxon>
        <taxon>Glycomyces</taxon>
    </lineage>
</organism>
<evidence type="ECO:0000313" key="4">
    <source>
        <dbReference type="Proteomes" id="UP001595712"/>
    </source>
</evidence>
<dbReference type="Proteomes" id="UP001595712">
    <property type="component" value="Unassembled WGS sequence"/>
</dbReference>
<evidence type="ECO:0000256" key="1">
    <source>
        <dbReference type="SAM" id="MobiDB-lite"/>
    </source>
</evidence>
<comment type="caution">
    <text evidence="3">The sequence shown here is derived from an EMBL/GenBank/DDBJ whole genome shotgun (WGS) entry which is preliminary data.</text>
</comment>
<name>A0ABV7PXC5_9ACTN</name>
<sequence length="117" mass="12618">MSNQNGAQPGRWPQGPQFAPQHQTPQAPRPYPQAPQANGPYQGRPAGMTEEERVEHRNMILGGLALTAVPILIAVLLSAVDAQIDPKLTAPVLSALLIAGAATFGKAYRFKRDAQRR</sequence>
<keyword evidence="4" id="KW-1185">Reference proteome</keyword>
<feature type="transmembrane region" description="Helical" evidence="2">
    <location>
        <begin position="60"/>
        <end position="82"/>
    </location>
</feature>
<gene>
    <name evidence="3" type="ORF">ACFO8M_12245</name>
</gene>